<dbReference type="SMART" id="SM00450">
    <property type="entry name" value="RHOD"/>
    <property type="match status" value="1"/>
</dbReference>
<dbReference type="OrthoDB" id="8300214at2759"/>
<accession>A0A4S4LES0</accession>
<evidence type="ECO:0000313" key="3">
    <source>
        <dbReference type="EMBL" id="THH09618.1"/>
    </source>
</evidence>
<dbReference type="InterPro" id="IPR001763">
    <property type="entry name" value="Rhodanese-like_dom"/>
</dbReference>
<sequence length="153" mass="16709">MSLVDQHTTAPPTTYSWSAGLPEPCSSPEGIPAEQVESFIKSGDKVPGKDYIVVDVRRTDFEDYAISGALNLPAESFYATRAGVVSVLFKVPLVIFHCQSCASTKSRGQKVAAYYQDALDEKGIKTSKALYLEGGIKGWIQKYKEDAKLVVKL</sequence>
<evidence type="ECO:0000256" key="1">
    <source>
        <dbReference type="SAM" id="MobiDB-lite"/>
    </source>
</evidence>
<gene>
    <name evidence="3" type="ORF">EW145_g1886</name>
</gene>
<feature type="region of interest" description="Disordered" evidence="1">
    <location>
        <begin position="1"/>
        <end position="21"/>
    </location>
</feature>
<dbReference type="Gene3D" id="3.40.250.10">
    <property type="entry name" value="Rhodanese-like domain"/>
    <property type="match status" value="1"/>
</dbReference>
<dbReference type="EMBL" id="SGPK01000058">
    <property type="protein sequence ID" value="THH09618.1"/>
    <property type="molecule type" value="Genomic_DNA"/>
</dbReference>
<name>A0A4S4LES0_9AGAM</name>
<keyword evidence="4" id="KW-1185">Reference proteome</keyword>
<protein>
    <recommendedName>
        <fullName evidence="2">Rhodanese domain-containing protein</fullName>
    </recommendedName>
</protein>
<evidence type="ECO:0000259" key="2">
    <source>
        <dbReference type="PROSITE" id="PS50206"/>
    </source>
</evidence>
<comment type="caution">
    <text evidence="3">The sequence shown here is derived from an EMBL/GenBank/DDBJ whole genome shotgun (WGS) entry which is preliminary data.</text>
</comment>
<feature type="compositionally biased region" description="Polar residues" evidence="1">
    <location>
        <begin position="1"/>
        <end position="17"/>
    </location>
</feature>
<organism evidence="3 4">
    <name type="scientific">Phellinidium pouzarii</name>
    <dbReference type="NCBI Taxonomy" id="167371"/>
    <lineage>
        <taxon>Eukaryota</taxon>
        <taxon>Fungi</taxon>
        <taxon>Dikarya</taxon>
        <taxon>Basidiomycota</taxon>
        <taxon>Agaricomycotina</taxon>
        <taxon>Agaricomycetes</taxon>
        <taxon>Hymenochaetales</taxon>
        <taxon>Hymenochaetaceae</taxon>
        <taxon>Phellinidium</taxon>
    </lineage>
</organism>
<proteinExistence type="predicted"/>
<reference evidence="3 4" key="1">
    <citation type="submission" date="2019-02" db="EMBL/GenBank/DDBJ databases">
        <title>Genome sequencing of the rare red list fungi Phellinidium pouzarii.</title>
        <authorList>
            <person name="Buettner E."/>
            <person name="Kellner H."/>
        </authorList>
    </citation>
    <scope>NUCLEOTIDE SEQUENCE [LARGE SCALE GENOMIC DNA]</scope>
    <source>
        <strain evidence="3 4">DSM 108285</strain>
    </source>
</reference>
<dbReference type="Proteomes" id="UP000308199">
    <property type="component" value="Unassembled WGS sequence"/>
</dbReference>
<dbReference type="InterPro" id="IPR036873">
    <property type="entry name" value="Rhodanese-like_dom_sf"/>
</dbReference>
<evidence type="ECO:0000313" key="4">
    <source>
        <dbReference type="Proteomes" id="UP000308199"/>
    </source>
</evidence>
<feature type="domain" description="Rhodanese" evidence="2">
    <location>
        <begin position="47"/>
        <end position="148"/>
    </location>
</feature>
<dbReference type="PROSITE" id="PS50206">
    <property type="entry name" value="RHODANESE_3"/>
    <property type="match status" value="1"/>
</dbReference>
<dbReference type="AlphaFoldDB" id="A0A4S4LES0"/>
<dbReference type="SUPFAM" id="SSF52821">
    <property type="entry name" value="Rhodanese/Cell cycle control phosphatase"/>
    <property type="match status" value="1"/>
</dbReference>